<evidence type="ECO:0000313" key="4">
    <source>
        <dbReference type="Proteomes" id="UP000188268"/>
    </source>
</evidence>
<comment type="caution">
    <text evidence="3">The sequence shown here is derived from an EMBL/GenBank/DDBJ whole genome shotgun (WGS) entry which is preliminary data.</text>
</comment>
<feature type="transmembrane region" description="Helical" evidence="2">
    <location>
        <begin position="21"/>
        <end position="38"/>
    </location>
</feature>
<feature type="compositionally biased region" description="Basic and acidic residues" evidence="1">
    <location>
        <begin position="108"/>
        <end position="145"/>
    </location>
</feature>
<name>A0A1R3IJH7_COCAP</name>
<keyword evidence="2" id="KW-0812">Transmembrane</keyword>
<evidence type="ECO:0000313" key="3">
    <source>
        <dbReference type="EMBL" id="OMO82671.1"/>
    </source>
</evidence>
<keyword evidence="2" id="KW-1133">Transmembrane helix</keyword>
<dbReference type="AlphaFoldDB" id="A0A1R3IJH7"/>
<dbReference type="PANTHER" id="PTHR33700">
    <property type="entry name" value="MYB-LIKE PROTEIN X"/>
    <property type="match status" value="1"/>
</dbReference>
<keyword evidence="4" id="KW-1185">Reference proteome</keyword>
<accession>A0A1R3IJH7</accession>
<dbReference type="OrthoDB" id="1928179at2759"/>
<evidence type="ECO:0000256" key="2">
    <source>
        <dbReference type="SAM" id="Phobius"/>
    </source>
</evidence>
<dbReference type="PANTHER" id="PTHR33700:SF4">
    <property type="entry name" value="MYB-LIKE PROTEIN X"/>
    <property type="match status" value="1"/>
</dbReference>
<feature type="compositionally biased region" description="Basic and acidic residues" evidence="1">
    <location>
        <begin position="291"/>
        <end position="302"/>
    </location>
</feature>
<feature type="region of interest" description="Disordered" evidence="1">
    <location>
        <begin position="92"/>
        <end position="154"/>
    </location>
</feature>
<reference evidence="3 4" key="1">
    <citation type="submission" date="2013-09" db="EMBL/GenBank/DDBJ databases">
        <title>Corchorus capsularis genome sequencing.</title>
        <authorList>
            <person name="Alam M."/>
            <person name="Haque M.S."/>
            <person name="Islam M.S."/>
            <person name="Emdad E.M."/>
            <person name="Islam M.M."/>
            <person name="Ahmed B."/>
            <person name="Halim A."/>
            <person name="Hossen Q.M.M."/>
            <person name="Hossain M.Z."/>
            <person name="Ahmed R."/>
            <person name="Khan M.M."/>
            <person name="Islam R."/>
            <person name="Rashid M.M."/>
            <person name="Khan S.A."/>
            <person name="Rahman M.S."/>
            <person name="Alam M."/>
        </authorList>
    </citation>
    <scope>NUCLEOTIDE SEQUENCE [LARGE SCALE GENOMIC DNA]</scope>
    <source>
        <strain evidence="4">cv. CVL-1</strain>
        <tissue evidence="3">Whole seedling</tissue>
    </source>
</reference>
<organism evidence="3 4">
    <name type="scientific">Corchorus capsularis</name>
    <name type="common">Jute</name>
    <dbReference type="NCBI Taxonomy" id="210143"/>
    <lineage>
        <taxon>Eukaryota</taxon>
        <taxon>Viridiplantae</taxon>
        <taxon>Streptophyta</taxon>
        <taxon>Embryophyta</taxon>
        <taxon>Tracheophyta</taxon>
        <taxon>Spermatophyta</taxon>
        <taxon>Magnoliopsida</taxon>
        <taxon>eudicotyledons</taxon>
        <taxon>Gunneridae</taxon>
        <taxon>Pentapetalae</taxon>
        <taxon>rosids</taxon>
        <taxon>malvids</taxon>
        <taxon>Malvales</taxon>
        <taxon>Malvaceae</taxon>
        <taxon>Grewioideae</taxon>
        <taxon>Apeibeae</taxon>
        <taxon>Corchorus</taxon>
    </lineage>
</organism>
<feature type="region of interest" description="Disordered" evidence="1">
    <location>
        <begin position="291"/>
        <end position="349"/>
    </location>
</feature>
<proteinExistence type="predicted"/>
<keyword evidence="2" id="KW-0472">Membrane</keyword>
<dbReference type="STRING" id="210143.A0A1R3IJH7"/>
<gene>
    <name evidence="3" type="ORF">CCACVL1_11822</name>
</gene>
<dbReference type="Gramene" id="OMO82671">
    <property type="protein sequence ID" value="OMO82671"/>
    <property type="gene ID" value="CCACVL1_11822"/>
</dbReference>
<evidence type="ECO:0000256" key="1">
    <source>
        <dbReference type="SAM" id="MobiDB-lite"/>
    </source>
</evidence>
<sequence length="349" mass="38762">MMYFQSTGRNQRPRGFHVKRGFQFALSLAVCIWLLYQIKHSNNRKDGGSLQDKFSKGSGVVILGRRGDVVLSDKDVYISDSKDVVILEAEGKQKDRGGGGDDELDGNAYEKERNESLDKASEDSYGHVKADGEEGKQMEPERQHDLSTNSENVEIEMRDMDNEVFSEDNSQEELENSKIIVSKLEEAQKSVVKSFVQLEDDKDLERQSKELKQDGEISIDALKLGKYEETASSEGNGDKDLIGKDITKHANDTESTTILGLNEVADGLHGFHDENGIPQGGSDLIVFTLAKSRDSQPKETLHQETASSLNHQSKIPKSPQIEGAYKSQRNTTDAEKPHTKKEGSKVDAV</sequence>
<dbReference type="EMBL" id="AWWV01009972">
    <property type="protein sequence ID" value="OMO82671.1"/>
    <property type="molecule type" value="Genomic_DNA"/>
</dbReference>
<dbReference type="Proteomes" id="UP000188268">
    <property type="component" value="Unassembled WGS sequence"/>
</dbReference>
<feature type="compositionally biased region" description="Basic and acidic residues" evidence="1">
    <location>
        <begin position="332"/>
        <end position="349"/>
    </location>
</feature>
<dbReference type="OMA" id="HGFNDEN"/>
<protein>
    <submittedName>
        <fullName evidence="3">Uncharacterized protein</fullName>
    </submittedName>
</protein>
<feature type="compositionally biased region" description="Polar residues" evidence="1">
    <location>
        <begin position="303"/>
        <end position="315"/>
    </location>
</feature>